<dbReference type="UniPathway" id="UPA00219"/>
<dbReference type="PANTHER" id="PTHR23135:SF7">
    <property type="entry name" value="LIPID II ISOGLUTAMINYL SYNTHASE (GLUTAMINE-HYDROLYZING) SUBUNIT MURT"/>
    <property type="match status" value="1"/>
</dbReference>
<dbReference type="Proteomes" id="UP000191901">
    <property type="component" value="Chromosome"/>
</dbReference>
<keyword evidence="1" id="KW-0067">ATP-binding</keyword>
<dbReference type="InterPro" id="IPR013564">
    <property type="entry name" value="MurT_C"/>
</dbReference>
<comment type="pathway">
    <text evidence="1">Cell wall biogenesis; peptidoglycan biosynthesis.</text>
</comment>
<dbReference type="OrthoDB" id="9803907at2"/>
<comment type="function">
    <text evidence="1">The lipid II isoglutaminyl synthase complex catalyzes the formation of alpha-D-isoglutamine in the cell wall lipid II stem peptide. The MurT subunit catalyzes the ATP-dependent amidation of D-glutamate residue of lipid II, converting it to an isoglutamine residue.</text>
</comment>
<keyword evidence="6" id="KW-1185">Reference proteome</keyword>
<comment type="catalytic activity">
    <reaction evidence="1">
        <text>beta-D-GlcNAc-(1-&gt;4)-Mur2Ac(oyl-L-Ala-gamma-D-O-P-Glu-L-Lys-D-Ala-D-Ala)-di-trans,octa-cis-undecaprenyl diphosphate + NH4(+) = beta-D-GlcNAc-(1-&gt;4)-Mur2Ac(oyl-L-Ala-D-isoglutaminyl-L-Lys-D-Ala-D-Ala)-di-trans,octa-cis-undecaprenyl diphosphate + phosphate + H(+)</text>
        <dbReference type="Rhea" id="RHEA:57932"/>
        <dbReference type="ChEBI" id="CHEBI:15378"/>
        <dbReference type="ChEBI" id="CHEBI:28938"/>
        <dbReference type="ChEBI" id="CHEBI:43474"/>
        <dbReference type="ChEBI" id="CHEBI:62233"/>
        <dbReference type="ChEBI" id="CHEBI:143132"/>
    </reaction>
</comment>
<sequence length="440" mass="47854">MKAIVLIPIVVLAKLLIRLLRLSGRGSGTALPGLLVNRYFPFVFPALVAQIPYIIVITGTNGKTTTQTMLSAILGQRPQMRVLRNQAGANLSQGILSQLLRQADLRGRLQATHAIFEVEEATLPRIARLLRPDIIAVTNLYRDQLDAYGETDMTEKLIRDGIGQCPQATVVLNGNDPRTARLTQGLANPTYWIALTDAIARQLPYEGTPRATDSLSQNILRATQIQIQPDLTSTCEVSGVLDDQPISGVSVKVLAPGFFHVYNALTALAIAQRLGLTLPEAAQGLQRFNPAFGRGEILVKRRGGTQVCYQVLLIKNPAGFTLTLELLKRLPALKLLLIINDNTADGKDVSWLWDSELERLQGADLAWILCSGIRAKDMAVRLKYALAAAPGSPCPIAVCESIPAAIDQTCSRGQDGDTIYVLPTYTAMLAFRKAMGKVLE</sequence>
<evidence type="ECO:0000259" key="3">
    <source>
        <dbReference type="Pfam" id="PF08245"/>
    </source>
</evidence>
<feature type="domain" description="Mur ligase central" evidence="3">
    <location>
        <begin position="57"/>
        <end position="271"/>
    </location>
</feature>
<comment type="caution">
    <text evidence="1">Lacks conserved residue(s) required for the propagation of feature annotation.</text>
</comment>
<reference evidence="5 6" key="1">
    <citation type="journal article" date="2016" name="Biochim. Biophys. Acta">
        <title>Characterization of red-shifted phycobilisomes isolated from the chlorophyll f-containing cyanobacterium Halomicronema hongdechloris.</title>
        <authorList>
            <person name="Li Y."/>
            <person name="Lin Y."/>
            <person name="Garvey C.J."/>
            <person name="Birch D."/>
            <person name="Corkery R.W."/>
            <person name="Loughlin P.C."/>
            <person name="Scheer H."/>
            <person name="Willows R.D."/>
            <person name="Chen M."/>
        </authorList>
    </citation>
    <scope>NUCLEOTIDE SEQUENCE [LARGE SCALE GENOMIC DNA]</scope>
    <source>
        <strain evidence="5 6">C2206</strain>
    </source>
</reference>
<dbReference type="AlphaFoldDB" id="A0A1Z3HTF3"/>
<dbReference type="GO" id="GO:0009252">
    <property type="term" value="P:peptidoglycan biosynthetic process"/>
    <property type="evidence" value="ECO:0007669"/>
    <property type="project" value="UniProtKB-UniRule"/>
</dbReference>
<dbReference type="GO" id="GO:0140282">
    <property type="term" value="F:carbon-nitrogen ligase activity on lipid II"/>
    <property type="evidence" value="ECO:0007669"/>
    <property type="project" value="UniProtKB-UniRule"/>
</dbReference>
<comment type="catalytic activity">
    <reaction evidence="1">
        <text>beta-D-GlcNAc-(1-&gt;4)-Mur2Ac(oyl-L-Ala-gamma-D-Glu-L-Lys-D-Ala-D-Ala)-di-trans,octa-cis-undecaprenyl diphosphate + ATP = beta-D-GlcNAc-(1-&gt;4)-Mur2Ac(oyl-L-Ala-gamma-D-O-P-Glu-L-Lys-D-Ala-D-Ala)-di-trans,octa-cis-undecaprenyl diphosphate + ADP</text>
        <dbReference type="Rhea" id="RHEA:59488"/>
        <dbReference type="ChEBI" id="CHEBI:30616"/>
        <dbReference type="ChEBI" id="CHEBI:60033"/>
        <dbReference type="ChEBI" id="CHEBI:143132"/>
        <dbReference type="ChEBI" id="CHEBI:456216"/>
    </reaction>
</comment>
<dbReference type="GO" id="GO:0071555">
    <property type="term" value="P:cell wall organization"/>
    <property type="evidence" value="ECO:0007669"/>
    <property type="project" value="UniProtKB-KW"/>
</dbReference>
<dbReference type="InterPro" id="IPR013221">
    <property type="entry name" value="Mur_ligase_cen"/>
</dbReference>
<dbReference type="GO" id="GO:0008360">
    <property type="term" value="P:regulation of cell shape"/>
    <property type="evidence" value="ECO:0007669"/>
    <property type="project" value="UniProtKB-KW"/>
</dbReference>
<dbReference type="HAMAP" id="MF_02214">
    <property type="entry name" value="Lipid_II_synth_MurT"/>
    <property type="match status" value="1"/>
</dbReference>
<evidence type="ECO:0000259" key="4">
    <source>
        <dbReference type="Pfam" id="PF08353"/>
    </source>
</evidence>
<dbReference type="KEGG" id="hhg:XM38_045820"/>
<dbReference type="Pfam" id="PF08245">
    <property type="entry name" value="Mur_ligase_M"/>
    <property type="match status" value="1"/>
</dbReference>
<keyword evidence="1" id="KW-0547">Nucleotide-binding</keyword>
<keyword evidence="1" id="KW-0479">Metal-binding</keyword>
<keyword evidence="2" id="KW-0472">Membrane</keyword>
<keyword evidence="1" id="KW-0573">Peptidoglycan synthesis</keyword>
<dbReference type="STRING" id="1641165.XM38_23890"/>
<dbReference type="EC" id="6.3.5.13" evidence="1"/>
<accession>A0A1Z3HTF3</accession>
<dbReference type="SUPFAM" id="SSF53623">
    <property type="entry name" value="MurD-like peptide ligases, catalytic domain"/>
    <property type="match status" value="1"/>
</dbReference>
<dbReference type="InterPro" id="IPR043703">
    <property type="entry name" value="Lipid_II_synth_MurT"/>
</dbReference>
<dbReference type="GO" id="GO:0046872">
    <property type="term" value="F:metal ion binding"/>
    <property type="evidence" value="ECO:0007669"/>
    <property type="project" value="UniProtKB-KW"/>
</dbReference>
<dbReference type="Pfam" id="PF08353">
    <property type="entry name" value="MurT_C"/>
    <property type="match status" value="1"/>
</dbReference>
<protein>
    <recommendedName>
        <fullName evidence="1">Lipid II isoglutaminyl synthase (glutamine-hydrolyzing) subunit MurT</fullName>
        <ecNumber evidence="1">6.3.5.13</ecNumber>
    </recommendedName>
</protein>
<proteinExistence type="inferred from homology"/>
<name>A0A1Z3HTF3_9CYAN</name>
<dbReference type="PANTHER" id="PTHR23135">
    <property type="entry name" value="MUR LIGASE FAMILY MEMBER"/>
    <property type="match status" value="1"/>
</dbReference>
<comment type="subunit">
    <text evidence="1">Forms a heterodimer with GatD.</text>
</comment>
<keyword evidence="2" id="KW-0812">Transmembrane</keyword>
<feature type="active site" evidence="1">
    <location>
        <position position="348"/>
    </location>
</feature>
<feature type="transmembrane region" description="Helical" evidence="2">
    <location>
        <begin position="42"/>
        <end position="60"/>
    </location>
</feature>
<keyword evidence="2" id="KW-1133">Transmembrane helix</keyword>
<dbReference type="InterPro" id="IPR036565">
    <property type="entry name" value="Mur-like_cat_sf"/>
</dbReference>
<evidence type="ECO:0000313" key="5">
    <source>
        <dbReference type="EMBL" id="ASC73611.1"/>
    </source>
</evidence>
<evidence type="ECO:0000313" key="6">
    <source>
        <dbReference type="Proteomes" id="UP000191901"/>
    </source>
</evidence>
<dbReference type="Gene3D" id="3.40.1190.10">
    <property type="entry name" value="Mur-like, catalytic domain"/>
    <property type="match status" value="1"/>
</dbReference>
<evidence type="ECO:0000256" key="1">
    <source>
        <dbReference type="HAMAP-Rule" id="MF_02214"/>
    </source>
</evidence>
<keyword evidence="1" id="KW-0133">Cell shape</keyword>
<evidence type="ECO:0000256" key="2">
    <source>
        <dbReference type="SAM" id="Phobius"/>
    </source>
</evidence>
<organism evidence="5 6">
    <name type="scientific">Halomicronema hongdechloris C2206</name>
    <dbReference type="NCBI Taxonomy" id="1641165"/>
    <lineage>
        <taxon>Bacteria</taxon>
        <taxon>Bacillati</taxon>
        <taxon>Cyanobacteriota</taxon>
        <taxon>Cyanophyceae</taxon>
        <taxon>Nodosilineales</taxon>
        <taxon>Nodosilineaceae</taxon>
        <taxon>Halomicronema</taxon>
    </lineage>
</organism>
<dbReference type="RefSeq" id="WP_080813379.1">
    <property type="nucleotide sequence ID" value="NZ_CP021983.2"/>
</dbReference>
<comment type="catalytic activity">
    <reaction evidence="1">
        <text>beta-D-GlcNAc-(1-&gt;4)-Mur2Ac(oyl-L-Ala-gamma-D-Glu-L-Lys-D-Ala-D-Ala)-di-trans,octa-cis-undecaprenyl diphosphate + L-glutamine + ATP + H2O = beta-D-GlcNAc-(1-&gt;4)-Mur2Ac(oyl-L-Ala-D-isoglutaminyl-L-Lys-D-Ala-D-Ala)-di-trans,octa-cis-undecaprenyl diphosphate + L-glutamate + ADP + phosphate + H(+)</text>
        <dbReference type="Rhea" id="RHEA:57928"/>
        <dbReference type="ChEBI" id="CHEBI:15377"/>
        <dbReference type="ChEBI" id="CHEBI:15378"/>
        <dbReference type="ChEBI" id="CHEBI:29985"/>
        <dbReference type="ChEBI" id="CHEBI:30616"/>
        <dbReference type="ChEBI" id="CHEBI:43474"/>
        <dbReference type="ChEBI" id="CHEBI:58359"/>
        <dbReference type="ChEBI" id="CHEBI:60033"/>
        <dbReference type="ChEBI" id="CHEBI:62233"/>
        <dbReference type="ChEBI" id="CHEBI:456216"/>
        <dbReference type="EC" id="6.3.5.13"/>
    </reaction>
</comment>
<gene>
    <name evidence="5" type="primary">murC</name>
    <name evidence="1" type="synonym">murT</name>
    <name evidence="5" type="ORF">XM38_045820</name>
</gene>
<dbReference type="GO" id="GO:0016881">
    <property type="term" value="F:acid-amino acid ligase activity"/>
    <property type="evidence" value="ECO:0007669"/>
    <property type="project" value="InterPro"/>
</dbReference>
<keyword evidence="1" id="KW-0961">Cell wall biogenesis/degradation</keyword>
<dbReference type="EMBL" id="CP021983">
    <property type="protein sequence ID" value="ASC73611.1"/>
    <property type="molecule type" value="Genomic_DNA"/>
</dbReference>
<dbReference type="GO" id="GO:0005524">
    <property type="term" value="F:ATP binding"/>
    <property type="evidence" value="ECO:0007669"/>
    <property type="project" value="UniProtKB-UniRule"/>
</dbReference>
<keyword evidence="1 5" id="KW-0436">Ligase</keyword>
<comment type="similarity">
    <text evidence="1">Belongs to the MurCDEF family. MurT subfamily.</text>
</comment>
<feature type="domain" description="Lipid II isoglutaminyl synthase (glutamine-hydrolyzing) subunit MurT C-terminal" evidence="4">
    <location>
        <begin position="313"/>
        <end position="428"/>
    </location>
</feature>